<gene>
    <name evidence="2" type="ORF">Sviol_67420</name>
</gene>
<proteinExistence type="predicted"/>
<keyword evidence="3" id="KW-1185">Reference proteome</keyword>
<dbReference type="Proteomes" id="UP001050808">
    <property type="component" value="Unassembled WGS sequence"/>
</dbReference>
<evidence type="ECO:0008006" key="4">
    <source>
        <dbReference type="Google" id="ProtNLM"/>
    </source>
</evidence>
<accession>A0ABQ3QYS8</accession>
<evidence type="ECO:0000256" key="1">
    <source>
        <dbReference type="SAM" id="MobiDB-lite"/>
    </source>
</evidence>
<name>A0ABQ3QYS8_9ACTN</name>
<evidence type="ECO:0000313" key="2">
    <source>
        <dbReference type="EMBL" id="GHI42334.1"/>
    </source>
</evidence>
<reference evidence="2" key="1">
    <citation type="submission" date="2024-05" db="EMBL/GenBank/DDBJ databases">
        <title>Whole genome shotgun sequence of Streptomyces violascens NBRC 12920.</title>
        <authorList>
            <person name="Komaki H."/>
            <person name="Tamura T."/>
        </authorList>
    </citation>
    <scope>NUCLEOTIDE SEQUENCE</scope>
    <source>
        <strain evidence="2">NBRC 12920</strain>
    </source>
</reference>
<organism evidence="2 3">
    <name type="scientific">Streptomyces violascens</name>
    <dbReference type="NCBI Taxonomy" id="67381"/>
    <lineage>
        <taxon>Bacteria</taxon>
        <taxon>Bacillati</taxon>
        <taxon>Actinomycetota</taxon>
        <taxon>Actinomycetes</taxon>
        <taxon>Kitasatosporales</taxon>
        <taxon>Streptomycetaceae</taxon>
        <taxon>Streptomyces</taxon>
    </lineage>
</organism>
<protein>
    <recommendedName>
        <fullName evidence="4">HTH cro/C1-type domain-containing protein</fullName>
    </recommendedName>
</protein>
<evidence type="ECO:0000313" key="3">
    <source>
        <dbReference type="Proteomes" id="UP001050808"/>
    </source>
</evidence>
<sequence length="109" mass="10975">MPLGIGGRSRWSAGCRSARSSTGCGRPSPAVLESRTGLSAETVQAVLDGVHVPDWPGVAALATALGAAPLRLRPARDTLRMSFSTAPGHFPAGGISLADAASAGRAARQ</sequence>
<comment type="caution">
    <text evidence="2">The sequence shown here is derived from an EMBL/GenBank/DDBJ whole genome shotgun (WGS) entry which is preliminary data.</text>
</comment>
<feature type="region of interest" description="Disordered" evidence="1">
    <location>
        <begin position="1"/>
        <end position="31"/>
    </location>
</feature>
<dbReference type="EMBL" id="BNDY01000017">
    <property type="protein sequence ID" value="GHI42334.1"/>
    <property type="molecule type" value="Genomic_DNA"/>
</dbReference>